<protein>
    <recommendedName>
        <fullName evidence="3">HEAT repeat domain-containing protein</fullName>
    </recommendedName>
</protein>
<reference evidence="1 2" key="1">
    <citation type="submission" date="2017-09" db="EMBL/GenBank/DDBJ databases">
        <title>Sphingomonas adhaesiva DSM 7418, whole genome shotgun sequence.</title>
        <authorList>
            <person name="Feng G."/>
            <person name="Zhu H."/>
        </authorList>
    </citation>
    <scope>NUCLEOTIDE SEQUENCE [LARGE SCALE GENOMIC DNA]</scope>
    <source>
        <strain evidence="1 2">DSM 7418</strain>
    </source>
</reference>
<proteinExistence type="predicted"/>
<organism evidence="1 2">
    <name type="scientific">Sphingomonas adhaesiva</name>
    <dbReference type="NCBI Taxonomy" id="28212"/>
    <lineage>
        <taxon>Bacteria</taxon>
        <taxon>Pseudomonadati</taxon>
        <taxon>Pseudomonadota</taxon>
        <taxon>Alphaproteobacteria</taxon>
        <taxon>Sphingomonadales</taxon>
        <taxon>Sphingomonadaceae</taxon>
        <taxon>Sphingomonas</taxon>
    </lineage>
</organism>
<keyword evidence="2" id="KW-1185">Reference proteome</keyword>
<gene>
    <name evidence="1" type="ORF">COA07_04460</name>
</gene>
<accession>A0A2A4IA16</accession>
<dbReference type="AlphaFoldDB" id="A0A2A4IA16"/>
<evidence type="ECO:0008006" key="3">
    <source>
        <dbReference type="Google" id="ProtNLM"/>
    </source>
</evidence>
<dbReference type="Proteomes" id="UP000218323">
    <property type="component" value="Unassembled WGS sequence"/>
</dbReference>
<sequence length="298" mass="31464">MIPSRAALAAAAERSAPIARAWHDGDAVRHATAAFAALAPDDADRVADAAATLLADAAWIAALLAPLAAALREDPWFDAPLRVARDTRRTVVRLLDLPAATVSATVAVGDPDAATLTVPGRLAVTRYHRARGARLLRWDAGPPDAAYALPLAALPVIDLHDGLVLRTDGRREAMLIDAAAPVATVTVATRAPVMVREYERATGRLLRIATGDEAASRTHMLLTLLRIAGRTDAGDRFDAATRADAFHLRWEAMREWLALDADAALPRLRELAAGDPHGEVRATAAATLARIGSAPCPA</sequence>
<name>A0A2A4IA16_9SPHN</name>
<evidence type="ECO:0000313" key="1">
    <source>
        <dbReference type="EMBL" id="PCG14844.1"/>
    </source>
</evidence>
<dbReference type="EMBL" id="NWVC01000002">
    <property type="protein sequence ID" value="PCG14844.1"/>
    <property type="molecule type" value="Genomic_DNA"/>
</dbReference>
<evidence type="ECO:0000313" key="2">
    <source>
        <dbReference type="Proteomes" id="UP000218323"/>
    </source>
</evidence>
<dbReference type="RefSeq" id="WP_066709723.1">
    <property type="nucleotide sequence ID" value="NZ_JBHIWA010000003.1"/>
</dbReference>
<comment type="caution">
    <text evidence="1">The sequence shown here is derived from an EMBL/GenBank/DDBJ whole genome shotgun (WGS) entry which is preliminary data.</text>
</comment>